<evidence type="ECO:0000313" key="2">
    <source>
        <dbReference type="Proteomes" id="UP000321816"/>
    </source>
</evidence>
<dbReference type="KEGG" id="ahal:FTX54_013030"/>
<name>A0A5C7F904_9BACI</name>
<dbReference type="EMBL" id="CP144914">
    <property type="protein sequence ID" value="WWD79334.1"/>
    <property type="molecule type" value="Genomic_DNA"/>
</dbReference>
<dbReference type="Proteomes" id="UP000321816">
    <property type="component" value="Chromosome"/>
</dbReference>
<evidence type="ECO:0000313" key="1">
    <source>
        <dbReference type="EMBL" id="WWD79334.1"/>
    </source>
</evidence>
<reference evidence="1 2" key="1">
    <citation type="submission" date="2024-01" db="EMBL/GenBank/DDBJ databases">
        <title>Complete Genome Sequence of Alkalicoccus halolimnae BZ-SZ-XJ29T, a Moderately Halophilic Bacterium Isolated from a Salt Lake.</title>
        <authorList>
            <person name="Zhao B."/>
        </authorList>
    </citation>
    <scope>NUCLEOTIDE SEQUENCE [LARGE SCALE GENOMIC DNA]</scope>
    <source>
        <strain evidence="1 2">BZ-SZ-XJ29</strain>
    </source>
</reference>
<sequence length="167" mass="19221">MGRTGWNMISISFFSLLAACGISEEKVVDEAEQVLAEKMEQEPQEPNTDYQGLRLYLPEPSLFEKVDDNQYRMEHDDQVYALFLDKEQNEVTEDQPAEEPPMLAEVRQGEEGFLLIAPFEKDTYEVKVGYEGITMTTVLNRNEITDQSRLMFDIVQSVEANNLISER</sequence>
<gene>
    <name evidence="1" type="ORF">FTX54_013030</name>
</gene>
<protein>
    <submittedName>
        <fullName evidence="1">Uncharacterized protein</fullName>
    </submittedName>
</protein>
<proteinExistence type="predicted"/>
<dbReference type="RefSeq" id="WP_147805242.1">
    <property type="nucleotide sequence ID" value="NZ_CP144914.1"/>
</dbReference>
<dbReference type="OrthoDB" id="2450230at2"/>
<accession>A0A5C7F904</accession>
<dbReference type="PROSITE" id="PS51257">
    <property type="entry name" value="PROKAR_LIPOPROTEIN"/>
    <property type="match status" value="1"/>
</dbReference>
<organism evidence="1 2">
    <name type="scientific">Alkalicoccus halolimnae</name>
    <dbReference type="NCBI Taxonomy" id="1667239"/>
    <lineage>
        <taxon>Bacteria</taxon>
        <taxon>Bacillati</taxon>
        <taxon>Bacillota</taxon>
        <taxon>Bacilli</taxon>
        <taxon>Bacillales</taxon>
        <taxon>Bacillaceae</taxon>
        <taxon>Alkalicoccus</taxon>
    </lineage>
</organism>
<dbReference type="AlphaFoldDB" id="A0A5C7F904"/>
<keyword evidence="2" id="KW-1185">Reference proteome</keyword>